<dbReference type="VEuPathDB" id="FungiDB:AAP_04909"/>
<proteinExistence type="predicted"/>
<sequence>MALSHSRSEFRKELLDSCKPLLDNDNKIHLIPSTSLSSDNFSKYYDTDTGTHNNPSSRLVSIDMMGCSVDRLASVLDLVVRHDESNTTWEALYDAIVLIFDTAETPLARASSIIDREAQKASQSAFWKADRFQNSRSPSSFLLQKLRDYYSIYAHDRNYVAPYASLVGPSGIGKSFAIKEMAT</sequence>
<accession>A0A167WA80</accession>
<comment type="caution">
    <text evidence="1">The sequence shown here is derived from an EMBL/GenBank/DDBJ whole genome shotgun (WGS) entry which is preliminary data.</text>
</comment>
<keyword evidence="2" id="KW-1185">Reference proteome</keyword>
<protein>
    <submittedName>
        <fullName evidence="1">Uncharacterized protein</fullName>
    </submittedName>
</protein>
<reference evidence="1 2" key="1">
    <citation type="journal article" date="2016" name="Genome Biol. Evol.">
        <title>Divergent and convergent evolution of fungal pathogenicity.</title>
        <authorList>
            <person name="Shang Y."/>
            <person name="Xiao G."/>
            <person name="Zheng P."/>
            <person name="Cen K."/>
            <person name="Zhan S."/>
            <person name="Wang C."/>
        </authorList>
    </citation>
    <scope>NUCLEOTIDE SEQUENCE [LARGE SCALE GENOMIC DNA]</scope>
    <source>
        <strain evidence="1 2">ARSEF 7405</strain>
    </source>
</reference>
<gene>
    <name evidence="1" type="ORF">AAP_04909</name>
</gene>
<name>A0A167WA80_9EURO</name>
<dbReference type="EMBL" id="AZGZ01000025">
    <property type="protein sequence ID" value="KZZ88586.1"/>
    <property type="molecule type" value="Genomic_DNA"/>
</dbReference>
<evidence type="ECO:0000313" key="2">
    <source>
        <dbReference type="Proteomes" id="UP000242877"/>
    </source>
</evidence>
<dbReference type="AlphaFoldDB" id="A0A167WA80"/>
<dbReference type="OrthoDB" id="4472346at2759"/>
<dbReference type="Proteomes" id="UP000242877">
    <property type="component" value="Unassembled WGS sequence"/>
</dbReference>
<evidence type="ECO:0000313" key="1">
    <source>
        <dbReference type="EMBL" id="KZZ88586.1"/>
    </source>
</evidence>
<organism evidence="1 2">
    <name type="scientific">Ascosphaera apis ARSEF 7405</name>
    <dbReference type="NCBI Taxonomy" id="392613"/>
    <lineage>
        <taxon>Eukaryota</taxon>
        <taxon>Fungi</taxon>
        <taxon>Dikarya</taxon>
        <taxon>Ascomycota</taxon>
        <taxon>Pezizomycotina</taxon>
        <taxon>Eurotiomycetes</taxon>
        <taxon>Eurotiomycetidae</taxon>
        <taxon>Onygenales</taxon>
        <taxon>Ascosphaeraceae</taxon>
        <taxon>Ascosphaera</taxon>
    </lineage>
</organism>